<keyword evidence="6" id="KW-0479">Metal-binding</keyword>
<comment type="pathway">
    <text evidence="3">Amine and polyamine biosynthesis; carnitine biosynthesis.</text>
</comment>
<evidence type="ECO:0000256" key="14">
    <source>
        <dbReference type="ARBA" id="ARBA00046008"/>
    </source>
</evidence>
<dbReference type="InParanoid" id="A0A1Y1ULP3"/>
<gene>
    <name evidence="18" type="ORF">BD324DRAFT_617840</name>
</gene>
<comment type="cofactor">
    <cofactor evidence="1">
        <name>Fe(2+)</name>
        <dbReference type="ChEBI" id="CHEBI:29033"/>
    </cofactor>
</comment>
<evidence type="ECO:0000256" key="13">
    <source>
        <dbReference type="ARBA" id="ARBA00032283"/>
    </source>
</evidence>
<evidence type="ECO:0000256" key="9">
    <source>
        <dbReference type="ARBA" id="ARBA00023002"/>
    </source>
</evidence>
<dbReference type="FunFam" id="3.60.130.10:FF:000001">
    <property type="entry name" value="Trimethyllysine dioxygenase, mitochondrial"/>
    <property type="match status" value="1"/>
</dbReference>
<keyword evidence="9" id="KW-0560">Oxidoreductase</keyword>
<dbReference type="PANTHER" id="PTHR10696">
    <property type="entry name" value="GAMMA-BUTYROBETAINE HYDROXYLASE-RELATED"/>
    <property type="match status" value="1"/>
</dbReference>
<dbReference type="NCBIfam" id="TIGR02410">
    <property type="entry name" value="carnitine_TMLD"/>
    <property type="match status" value="1"/>
</dbReference>
<evidence type="ECO:0000256" key="8">
    <source>
        <dbReference type="ARBA" id="ARBA00022964"/>
    </source>
</evidence>
<proteinExistence type="inferred from homology"/>
<evidence type="ECO:0000259" key="17">
    <source>
        <dbReference type="Pfam" id="PF06155"/>
    </source>
</evidence>
<dbReference type="Gene3D" id="3.30.2020.30">
    <property type="match status" value="1"/>
</dbReference>
<dbReference type="Proteomes" id="UP000193218">
    <property type="component" value="Unassembled WGS sequence"/>
</dbReference>
<dbReference type="Pfam" id="PF02668">
    <property type="entry name" value="TauD"/>
    <property type="match status" value="1"/>
</dbReference>
<dbReference type="AlphaFoldDB" id="A0A1Y1ULP3"/>
<dbReference type="GO" id="GO:0005739">
    <property type="term" value="C:mitochondrion"/>
    <property type="evidence" value="ECO:0007669"/>
    <property type="project" value="TreeGrafter"/>
</dbReference>
<keyword evidence="8" id="KW-0223">Dioxygenase</keyword>
<dbReference type="GO" id="GO:0005506">
    <property type="term" value="F:iron ion binding"/>
    <property type="evidence" value="ECO:0007669"/>
    <property type="project" value="InterPro"/>
</dbReference>
<dbReference type="EMBL" id="NBSH01000003">
    <property type="protein sequence ID" value="ORX38902.1"/>
    <property type="molecule type" value="Genomic_DNA"/>
</dbReference>
<evidence type="ECO:0000256" key="6">
    <source>
        <dbReference type="ARBA" id="ARBA00022723"/>
    </source>
</evidence>
<evidence type="ECO:0000256" key="4">
    <source>
        <dbReference type="ARBA" id="ARBA00008654"/>
    </source>
</evidence>
<feature type="domain" description="Gamma-butyrobetaine hydroxylase-like N-terminal" evidence="17">
    <location>
        <begin position="82"/>
        <end position="158"/>
    </location>
</feature>
<evidence type="ECO:0000256" key="3">
    <source>
        <dbReference type="ARBA" id="ARBA00005022"/>
    </source>
</evidence>
<dbReference type="GO" id="GO:0045329">
    <property type="term" value="P:carnitine biosynthetic process"/>
    <property type="evidence" value="ECO:0007669"/>
    <property type="project" value="UniProtKB-UniPathway"/>
</dbReference>
<dbReference type="EC" id="1.14.11.8" evidence="5"/>
<dbReference type="Pfam" id="PF06155">
    <property type="entry name" value="GBBH-like_N"/>
    <property type="match status" value="1"/>
</dbReference>
<keyword evidence="19" id="KW-1185">Reference proteome</keyword>
<protein>
    <recommendedName>
        <fullName evidence="5">trimethyllysine dioxygenase</fullName>
        <ecNumber evidence="5">1.14.11.8</ecNumber>
    </recommendedName>
    <alternativeName>
        <fullName evidence="12">Epsilon-trimethyllysine 2-oxoglutarate dioxygenase</fullName>
    </alternativeName>
    <alternativeName>
        <fullName evidence="11">TML hydroxylase</fullName>
    </alternativeName>
    <alternativeName>
        <fullName evidence="13">TML-alpha-ketoglutarate dioxygenase</fullName>
    </alternativeName>
</protein>
<keyword evidence="7" id="KW-0124">Carnitine biosynthesis</keyword>
<accession>A0A1Y1ULP3</accession>
<dbReference type="InterPro" id="IPR003819">
    <property type="entry name" value="TauD/TfdA-like"/>
</dbReference>
<dbReference type="Gene3D" id="3.60.130.10">
    <property type="entry name" value="Clavaminate synthase-like"/>
    <property type="match status" value="1"/>
</dbReference>
<evidence type="ECO:0000256" key="2">
    <source>
        <dbReference type="ARBA" id="ARBA00001961"/>
    </source>
</evidence>
<comment type="function">
    <text evidence="14">Converts trimethyllysine (TML) into hydroxytrimethyllysine (HTML).</text>
</comment>
<comment type="caution">
    <text evidence="18">The sequence shown here is derived from an EMBL/GenBank/DDBJ whole genome shotgun (WGS) entry which is preliminary data.</text>
</comment>
<dbReference type="SUPFAM" id="SSF51197">
    <property type="entry name" value="Clavaminate synthase-like"/>
    <property type="match status" value="1"/>
</dbReference>
<dbReference type="InterPro" id="IPR012776">
    <property type="entry name" value="Trimethyllysine_dOase"/>
</dbReference>
<comment type="similarity">
    <text evidence="4">Belongs to the gamma-BBH/TMLD family.</text>
</comment>
<comment type="catalytic activity">
    <reaction evidence="15">
        <text>N(6),N(6),N(6)-trimethyl-L-lysine + 2-oxoglutarate + O2 = (3S)-3-hydroxy-N(6),N(6),N(6)-trimethyl-L-lysine + succinate + CO2</text>
        <dbReference type="Rhea" id="RHEA:14181"/>
        <dbReference type="ChEBI" id="CHEBI:15379"/>
        <dbReference type="ChEBI" id="CHEBI:16526"/>
        <dbReference type="ChEBI" id="CHEBI:16810"/>
        <dbReference type="ChEBI" id="CHEBI:30031"/>
        <dbReference type="ChEBI" id="CHEBI:58100"/>
        <dbReference type="ChEBI" id="CHEBI:141499"/>
        <dbReference type="EC" id="1.14.11.8"/>
    </reaction>
</comment>
<evidence type="ECO:0000256" key="10">
    <source>
        <dbReference type="ARBA" id="ARBA00023004"/>
    </source>
</evidence>
<reference evidence="18 19" key="1">
    <citation type="submission" date="2017-03" db="EMBL/GenBank/DDBJ databases">
        <title>Widespread Adenine N6-methylation of Active Genes in Fungi.</title>
        <authorList>
            <consortium name="DOE Joint Genome Institute"/>
            <person name="Mondo S.J."/>
            <person name="Dannebaum R.O."/>
            <person name="Kuo R.C."/>
            <person name="Louie K.B."/>
            <person name="Bewick A.J."/>
            <person name="Labutti K."/>
            <person name="Haridas S."/>
            <person name="Kuo A."/>
            <person name="Salamov A."/>
            <person name="Ahrendt S.R."/>
            <person name="Lau R."/>
            <person name="Bowen B.P."/>
            <person name="Lipzen A."/>
            <person name="Sullivan W."/>
            <person name="Andreopoulos W.B."/>
            <person name="Clum A."/>
            <person name="Lindquist E."/>
            <person name="Daum C."/>
            <person name="Northen T.R."/>
            <person name="Ramamoorthy G."/>
            <person name="Schmitz R.J."/>
            <person name="Gryganskyi A."/>
            <person name="Culley D."/>
            <person name="Magnuson J."/>
            <person name="James T.Y."/>
            <person name="O'Malley M.A."/>
            <person name="Stajich J.E."/>
            <person name="Spatafora J.W."/>
            <person name="Visel A."/>
            <person name="Grigoriev I.V."/>
        </authorList>
    </citation>
    <scope>NUCLEOTIDE SEQUENCE [LARGE SCALE GENOMIC DNA]</scope>
    <source>
        <strain evidence="18 19">NRRL Y-17943</strain>
    </source>
</reference>
<keyword evidence="10" id="KW-0408">Iron</keyword>
<dbReference type="GO" id="GO:0050353">
    <property type="term" value="F:trimethyllysine dioxygenase activity"/>
    <property type="evidence" value="ECO:0007669"/>
    <property type="project" value="UniProtKB-EC"/>
</dbReference>
<dbReference type="PANTHER" id="PTHR10696:SF51">
    <property type="entry name" value="TRIMETHYLLYSINE DIOXYGENASE, MITOCHONDRIAL"/>
    <property type="match status" value="1"/>
</dbReference>
<dbReference type="OrthoDB" id="408743at2759"/>
<dbReference type="GeneID" id="33556759"/>
<evidence type="ECO:0000313" key="19">
    <source>
        <dbReference type="Proteomes" id="UP000193218"/>
    </source>
</evidence>
<dbReference type="STRING" id="4999.A0A1Y1ULP3"/>
<evidence type="ECO:0000259" key="16">
    <source>
        <dbReference type="Pfam" id="PF02668"/>
    </source>
</evidence>
<organism evidence="18 19">
    <name type="scientific">Kockovaella imperatae</name>
    <dbReference type="NCBI Taxonomy" id="4999"/>
    <lineage>
        <taxon>Eukaryota</taxon>
        <taxon>Fungi</taxon>
        <taxon>Dikarya</taxon>
        <taxon>Basidiomycota</taxon>
        <taxon>Agaricomycotina</taxon>
        <taxon>Tremellomycetes</taxon>
        <taxon>Tremellales</taxon>
        <taxon>Cuniculitremaceae</taxon>
        <taxon>Kockovaella</taxon>
    </lineage>
</organism>
<feature type="domain" description="TauD/TfdA-like" evidence="16">
    <location>
        <begin position="204"/>
        <end position="439"/>
    </location>
</feature>
<dbReference type="RefSeq" id="XP_021872765.1">
    <property type="nucleotide sequence ID" value="XM_022014951.1"/>
</dbReference>
<dbReference type="InterPro" id="IPR038492">
    <property type="entry name" value="GBBH-like_N_sf"/>
</dbReference>
<dbReference type="InterPro" id="IPR042098">
    <property type="entry name" value="TauD-like_sf"/>
</dbReference>
<evidence type="ECO:0000256" key="15">
    <source>
        <dbReference type="ARBA" id="ARBA00049334"/>
    </source>
</evidence>
<evidence type="ECO:0000256" key="12">
    <source>
        <dbReference type="ARBA" id="ARBA00031778"/>
    </source>
</evidence>
<dbReference type="InterPro" id="IPR010376">
    <property type="entry name" value="GBBH-like_N"/>
</dbReference>
<evidence type="ECO:0000256" key="5">
    <source>
        <dbReference type="ARBA" id="ARBA00012267"/>
    </source>
</evidence>
<dbReference type="UniPathway" id="UPA00118"/>
<name>A0A1Y1ULP3_9TREE</name>
<dbReference type="CDD" id="cd00250">
    <property type="entry name" value="CAS_like"/>
    <property type="match status" value="1"/>
</dbReference>
<evidence type="ECO:0000256" key="7">
    <source>
        <dbReference type="ARBA" id="ARBA00022873"/>
    </source>
</evidence>
<evidence type="ECO:0000256" key="1">
    <source>
        <dbReference type="ARBA" id="ARBA00001954"/>
    </source>
</evidence>
<evidence type="ECO:0000256" key="11">
    <source>
        <dbReference type="ARBA" id="ARBA00030363"/>
    </source>
</evidence>
<comment type="cofactor">
    <cofactor evidence="2">
        <name>L-ascorbate</name>
        <dbReference type="ChEBI" id="CHEBI:38290"/>
    </cofactor>
</comment>
<sequence>MSFRSGSIGLLRAASSRICTVQCGHTQVFGPTARLYTTRSSLSVPSSRASAGRSGSMTAISLERRHYASKRDNYPPKVSLKNNVVDVEHRGRSLKLSAAYLLDHCRCSKCSHAKTKQRLKTLSEVDPNVFISELTPSSDGITVQWHGQDGHTALFPWRFWARLVEAQSPQISSKILWDNKIASKPPSIDYERLMPSSAGEEEAEKAVLEWISKVDQYGFCFVNGVPATPEATEELINRIGTIRQTHYGGFWDFTADMSLGDLAYSSQQLPAHTDSTYFTDPSGLQIFHLLSHPPPGEGGHTLLVDGFKAALQLEHDQPGMYQTLSTVPVPHHASGNQGLMYRTCRPVLTVTHEEGDESLEMVRWNNEDRGVLVDRDGWDEESTVEVWYEAAREFERILRSRENEYWVKLQPGTVCVIDNWRVLHGRSSFTGSRRMCGAYVGRDDWRSRLWTLQRRFSNTQKDDLWDFGW</sequence>
<evidence type="ECO:0000313" key="18">
    <source>
        <dbReference type="EMBL" id="ORX38902.1"/>
    </source>
</evidence>
<dbReference type="InterPro" id="IPR050411">
    <property type="entry name" value="AlphaKG_dependent_hydroxylases"/>
</dbReference>